<evidence type="ECO:0008006" key="3">
    <source>
        <dbReference type="Google" id="ProtNLM"/>
    </source>
</evidence>
<evidence type="ECO:0000313" key="2">
    <source>
        <dbReference type="Proteomes" id="UP000275579"/>
    </source>
</evidence>
<sequence>MFRIRTGLPWRDLPSRFRKRKTFYERRAP</sequence>
<gene>
    <name evidence="1" type="ORF">DDE74_38110</name>
</gene>
<name>A0A3S9YLN2_9ACTN</name>
<reference evidence="1 2" key="1">
    <citation type="submission" date="2018-04" db="EMBL/GenBank/DDBJ databases">
        <title>Complete genome sequences of Streptomyces lydicus strain WYEC and characterization of antagonistic properties of biological control agents.</title>
        <authorList>
            <person name="Mariita R.M."/>
            <person name="Sello J.K."/>
        </authorList>
    </citation>
    <scope>NUCLEOTIDE SEQUENCE [LARGE SCALE GENOMIC DNA]</scope>
    <source>
        <strain evidence="1 2">WYEC 108</strain>
    </source>
</reference>
<proteinExistence type="predicted"/>
<dbReference type="Proteomes" id="UP000275579">
    <property type="component" value="Chromosome"/>
</dbReference>
<organism evidence="1 2">
    <name type="scientific">Streptomyces lydicus</name>
    <dbReference type="NCBI Taxonomy" id="47763"/>
    <lineage>
        <taxon>Bacteria</taxon>
        <taxon>Bacillati</taxon>
        <taxon>Actinomycetota</taxon>
        <taxon>Actinomycetes</taxon>
        <taxon>Kitasatosporales</taxon>
        <taxon>Streptomycetaceae</taxon>
        <taxon>Streptomyces</taxon>
    </lineage>
</organism>
<protein>
    <recommendedName>
        <fullName evidence="3">Transposase</fullName>
    </recommendedName>
</protein>
<evidence type="ECO:0000313" key="1">
    <source>
        <dbReference type="EMBL" id="AZS75922.1"/>
    </source>
</evidence>
<dbReference type="AlphaFoldDB" id="A0A3S9YLN2"/>
<dbReference type="EMBL" id="CP029042">
    <property type="protein sequence ID" value="AZS75922.1"/>
    <property type="molecule type" value="Genomic_DNA"/>
</dbReference>
<accession>A0A3S9YLN2</accession>